<gene>
    <name evidence="2" type="ORF">GUJ93_ZPchr0010g9200</name>
</gene>
<name>A0A8J5WD85_ZIZPA</name>
<dbReference type="AlphaFoldDB" id="A0A8J5WD85"/>
<proteinExistence type="predicted"/>
<organism evidence="2 3">
    <name type="scientific">Zizania palustris</name>
    <name type="common">Northern wild rice</name>
    <dbReference type="NCBI Taxonomy" id="103762"/>
    <lineage>
        <taxon>Eukaryota</taxon>
        <taxon>Viridiplantae</taxon>
        <taxon>Streptophyta</taxon>
        <taxon>Embryophyta</taxon>
        <taxon>Tracheophyta</taxon>
        <taxon>Spermatophyta</taxon>
        <taxon>Magnoliopsida</taxon>
        <taxon>Liliopsida</taxon>
        <taxon>Poales</taxon>
        <taxon>Poaceae</taxon>
        <taxon>BOP clade</taxon>
        <taxon>Oryzoideae</taxon>
        <taxon>Oryzeae</taxon>
        <taxon>Zizaniinae</taxon>
        <taxon>Zizania</taxon>
    </lineage>
</organism>
<dbReference type="Proteomes" id="UP000729402">
    <property type="component" value="Unassembled WGS sequence"/>
</dbReference>
<dbReference type="InterPro" id="IPR056018">
    <property type="entry name" value="DUF7597"/>
</dbReference>
<evidence type="ECO:0000313" key="3">
    <source>
        <dbReference type="Proteomes" id="UP000729402"/>
    </source>
</evidence>
<dbReference type="OrthoDB" id="721783at2759"/>
<feature type="domain" description="DUF7597" evidence="1">
    <location>
        <begin position="3"/>
        <end position="100"/>
    </location>
</feature>
<dbReference type="Pfam" id="PF24530">
    <property type="entry name" value="DUF7597"/>
    <property type="match status" value="1"/>
</dbReference>
<evidence type="ECO:0000313" key="2">
    <source>
        <dbReference type="EMBL" id="KAG8088725.1"/>
    </source>
</evidence>
<sequence length="126" mass="14041">MLFDGGGEMRKRRNVVSLSGQQVKKNEDLAIALCDDHMDAMECQEFLQLIQHHITQVLRLHVIRHFIYPIGVGIFKLGSIFTHDCLVSSGPHWIDQVTVAKLSAGVLDGNLLVTVPDDVNHANDNN</sequence>
<reference evidence="2" key="1">
    <citation type="journal article" date="2021" name="bioRxiv">
        <title>Whole Genome Assembly and Annotation of Northern Wild Rice, Zizania palustris L., Supports a Whole Genome Duplication in the Zizania Genus.</title>
        <authorList>
            <person name="Haas M."/>
            <person name="Kono T."/>
            <person name="Macchietto M."/>
            <person name="Millas R."/>
            <person name="McGilp L."/>
            <person name="Shao M."/>
            <person name="Duquette J."/>
            <person name="Hirsch C.N."/>
            <person name="Kimball J."/>
        </authorList>
    </citation>
    <scope>NUCLEOTIDE SEQUENCE</scope>
    <source>
        <tissue evidence="2">Fresh leaf tissue</tissue>
    </source>
</reference>
<comment type="caution">
    <text evidence="2">The sequence shown here is derived from an EMBL/GenBank/DDBJ whole genome shotgun (WGS) entry which is preliminary data.</text>
</comment>
<accession>A0A8J5WD85</accession>
<protein>
    <recommendedName>
        <fullName evidence="1">DUF7597 domain-containing protein</fullName>
    </recommendedName>
</protein>
<dbReference type="EMBL" id="JAAALK010000082">
    <property type="protein sequence ID" value="KAG8088725.1"/>
    <property type="molecule type" value="Genomic_DNA"/>
</dbReference>
<reference evidence="2" key="2">
    <citation type="submission" date="2021-02" db="EMBL/GenBank/DDBJ databases">
        <authorList>
            <person name="Kimball J.A."/>
            <person name="Haas M.W."/>
            <person name="Macchietto M."/>
            <person name="Kono T."/>
            <person name="Duquette J."/>
            <person name="Shao M."/>
        </authorList>
    </citation>
    <scope>NUCLEOTIDE SEQUENCE</scope>
    <source>
        <tissue evidence="2">Fresh leaf tissue</tissue>
    </source>
</reference>
<evidence type="ECO:0000259" key="1">
    <source>
        <dbReference type="Pfam" id="PF24530"/>
    </source>
</evidence>
<keyword evidence="3" id="KW-1185">Reference proteome</keyword>